<comment type="caution">
    <text evidence="3">The sequence shown here is derived from an EMBL/GenBank/DDBJ whole genome shotgun (WGS) entry which is preliminary data.</text>
</comment>
<feature type="compositionally biased region" description="Basic residues" evidence="1">
    <location>
        <begin position="94"/>
        <end position="104"/>
    </location>
</feature>
<dbReference type="Proteomes" id="UP000823388">
    <property type="component" value="Chromosome 5K"/>
</dbReference>
<accession>A0A8T0SMX8</accession>
<evidence type="ECO:0000313" key="4">
    <source>
        <dbReference type="Proteomes" id="UP000823388"/>
    </source>
</evidence>
<evidence type="ECO:0008006" key="5">
    <source>
        <dbReference type="Google" id="ProtNLM"/>
    </source>
</evidence>
<evidence type="ECO:0000256" key="1">
    <source>
        <dbReference type="SAM" id="MobiDB-lite"/>
    </source>
</evidence>
<dbReference type="AlphaFoldDB" id="A0A8T0SMX8"/>
<feature type="signal peptide" evidence="2">
    <location>
        <begin position="1"/>
        <end position="34"/>
    </location>
</feature>
<keyword evidence="2" id="KW-0732">Signal</keyword>
<protein>
    <recommendedName>
        <fullName evidence="5">Secreted protein</fullName>
    </recommendedName>
</protein>
<keyword evidence="4" id="KW-1185">Reference proteome</keyword>
<sequence length="104" mass="10705">MPLCASPTGSGAAAAECAAACCVLCACLPAAVLCCVARAPLRVARLCCGRWRRRLAPGSSSSFSDAEVGEFLPGGAARRRAMGREEGQPQARLRSPRGRGGRTT</sequence>
<feature type="region of interest" description="Disordered" evidence="1">
    <location>
        <begin position="77"/>
        <end position="104"/>
    </location>
</feature>
<reference evidence="3" key="1">
    <citation type="submission" date="2020-05" db="EMBL/GenBank/DDBJ databases">
        <title>WGS assembly of Panicum virgatum.</title>
        <authorList>
            <person name="Lovell J.T."/>
            <person name="Jenkins J."/>
            <person name="Shu S."/>
            <person name="Juenger T.E."/>
            <person name="Schmutz J."/>
        </authorList>
    </citation>
    <scope>NUCLEOTIDE SEQUENCE</scope>
    <source>
        <strain evidence="3">AP13</strain>
    </source>
</reference>
<evidence type="ECO:0000256" key="2">
    <source>
        <dbReference type="SAM" id="SignalP"/>
    </source>
</evidence>
<evidence type="ECO:0000313" key="3">
    <source>
        <dbReference type="EMBL" id="KAG2599940.1"/>
    </source>
</evidence>
<gene>
    <name evidence="3" type="ORF">PVAP13_5KG486107</name>
</gene>
<feature type="chain" id="PRO_5044490097" description="Secreted protein" evidence="2">
    <location>
        <begin position="35"/>
        <end position="104"/>
    </location>
</feature>
<dbReference type="EMBL" id="CM029045">
    <property type="protein sequence ID" value="KAG2599940.1"/>
    <property type="molecule type" value="Genomic_DNA"/>
</dbReference>
<proteinExistence type="predicted"/>
<name>A0A8T0SMX8_PANVG</name>
<organism evidence="3 4">
    <name type="scientific">Panicum virgatum</name>
    <name type="common">Blackwell switchgrass</name>
    <dbReference type="NCBI Taxonomy" id="38727"/>
    <lineage>
        <taxon>Eukaryota</taxon>
        <taxon>Viridiplantae</taxon>
        <taxon>Streptophyta</taxon>
        <taxon>Embryophyta</taxon>
        <taxon>Tracheophyta</taxon>
        <taxon>Spermatophyta</taxon>
        <taxon>Magnoliopsida</taxon>
        <taxon>Liliopsida</taxon>
        <taxon>Poales</taxon>
        <taxon>Poaceae</taxon>
        <taxon>PACMAD clade</taxon>
        <taxon>Panicoideae</taxon>
        <taxon>Panicodae</taxon>
        <taxon>Paniceae</taxon>
        <taxon>Panicinae</taxon>
        <taxon>Panicum</taxon>
        <taxon>Panicum sect. Hiantes</taxon>
    </lineage>
</organism>